<keyword evidence="2" id="KW-1185">Reference proteome</keyword>
<organism evidence="1 2">
    <name type="scientific">Rubus argutus</name>
    <name type="common">Southern blackberry</name>
    <dbReference type="NCBI Taxonomy" id="59490"/>
    <lineage>
        <taxon>Eukaryota</taxon>
        <taxon>Viridiplantae</taxon>
        <taxon>Streptophyta</taxon>
        <taxon>Embryophyta</taxon>
        <taxon>Tracheophyta</taxon>
        <taxon>Spermatophyta</taxon>
        <taxon>Magnoliopsida</taxon>
        <taxon>eudicotyledons</taxon>
        <taxon>Gunneridae</taxon>
        <taxon>Pentapetalae</taxon>
        <taxon>rosids</taxon>
        <taxon>fabids</taxon>
        <taxon>Rosales</taxon>
        <taxon>Rosaceae</taxon>
        <taxon>Rosoideae</taxon>
        <taxon>Rosoideae incertae sedis</taxon>
        <taxon>Rubus</taxon>
    </lineage>
</organism>
<proteinExistence type="predicted"/>
<reference evidence="1 2" key="1">
    <citation type="journal article" date="2023" name="G3 (Bethesda)">
        <title>A chromosome-length genome assembly and annotation of blackberry (Rubus argutus, cv. 'Hillquist').</title>
        <authorList>
            <person name="Bruna T."/>
            <person name="Aryal R."/>
            <person name="Dudchenko O."/>
            <person name="Sargent D.J."/>
            <person name="Mead D."/>
            <person name="Buti M."/>
            <person name="Cavallini A."/>
            <person name="Hytonen T."/>
            <person name="Andres J."/>
            <person name="Pham M."/>
            <person name="Weisz D."/>
            <person name="Mascagni F."/>
            <person name="Usai G."/>
            <person name="Natali L."/>
            <person name="Bassil N."/>
            <person name="Fernandez G.E."/>
            <person name="Lomsadze A."/>
            <person name="Armour M."/>
            <person name="Olukolu B."/>
            <person name="Poorten T."/>
            <person name="Britton C."/>
            <person name="Davik J."/>
            <person name="Ashrafi H."/>
            <person name="Aiden E.L."/>
            <person name="Borodovsky M."/>
            <person name="Worthington M."/>
        </authorList>
    </citation>
    <scope>NUCLEOTIDE SEQUENCE [LARGE SCALE GENOMIC DNA]</scope>
    <source>
        <strain evidence="1">PI 553951</strain>
    </source>
</reference>
<dbReference type="Proteomes" id="UP001457282">
    <property type="component" value="Unassembled WGS sequence"/>
</dbReference>
<evidence type="ECO:0000313" key="1">
    <source>
        <dbReference type="EMBL" id="KAK9922148.1"/>
    </source>
</evidence>
<gene>
    <name evidence="1" type="ORF">M0R45_030628</name>
</gene>
<sequence>MPCWFALLTAEGERRTVALGRAEVLGGGYVRPGMNEAHGLEAEAACGERETRVSWWRGSRLSGGGGSEIRAGLGMVAVR</sequence>
<protein>
    <submittedName>
        <fullName evidence="1">Uncharacterized protein</fullName>
    </submittedName>
</protein>
<comment type="caution">
    <text evidence="1">The sequence shown here is derived from an EMBL/GenBank/DDBJ whole genome shotgun (WGS) entry which is preliminary data.</text>
</comment>
<dbReference type="AlphaFoldDB" id="A0AAW1WC37"/>
<dbReference type="EMBL" id="JBEDUW010000006">
    <property type="protein sequence ID" value="KAK9922148.1"/>
    <property type="molecule type" value="Genomic_DNA"/>
</dbReference>
<name>A0AAW1WC37_RUBAR</name>
<evidence type="ECO:0000313" key="2">
    <source>
        <dbReference type="Proteomes" id="UP001457282"/>
    </source>
</evidence>
<accession>A0AAW1WC37</accession>